<organism evidence="14 15">
    <name type="scientific">Ceratopteris richardii</name>
    <name type="common">Triangle waterfern</name>
    <dbReference type="NCBI Taxonomy" id="49495"/>
    <lineage>
        <taxon>Eukaryota</taxon>
        <taxon>Viridiplantae</taxon>
        <taxon>Streptophyta</taxon>
        <taxon>Embryophyta</taxon>
        <taxon>Tracheophyta</taxon>
        <taxon>Polypodiopsida</taxon>
        <taxon>Polypodiidae</taxon>
        <taxon>Polypodiales</taxon>
        <taxon>Pteridineae</taxon>
        <taxon>Pteridaceae</taxon>
        <taxon>Parkerioideae</taxon>
        <taxon>Ceratopteris</taxon>
    </lineage>
</organism>
<dbReference type="EMBL" id="CM035444">
    <property type="protein sequence ID" value="KAH7276474.1"/>
    <property type="molecule type" value="Genomic_DNA"/>
</dbReference>
<dbReference type="SUPFAM" id="SSF68906">
    <property type="entry name" value="SAP domain"/>
    <property type="match status" value="1"/>
</dbReference>
<feature type="region of interest" description="Disordered" evidence="11">
    <location>
        <begin position="794"/>
        <end position="885"/>
    </location>
</feature>
<evidence type="ECO:0000256" key="4">
    <source>
        <dbReference type="ARBA" id="ARBA00022679"/>
    </source>
</evidence>
<dbReference type="SUPFAM" id="SSF57903">
    <property type="entry name" value="FYVE/PHD zinc finger"/>
    <property type="match status" value="1"/>
</dbReference>
<protein>
    <recommendedName>
        <fullName evidence="16">E3 SUMO-protein ligase SIZ1</fullName>
    </recommendedName>
</protein>
<dbReference type="PROSITE" id="PS50800">
    <property type="entry name" value="SAP"/>
    <property type="match status" value="1"/>
</dbReference>
<evidence type="ECO:0000256" key="10">
    <source>
        <dbReference type="PROSITE-ProRule" id="PRU00452"/>
    </source>
</evidence>
<feature type="domain" description="SAP" evidence="12">
    <location>
        <begin position="16"/>
        <end position="50"/>
    </location>
</feature>
<keyword evidence="7" id="KW-0833">Ubl conjugation pathway</keyword>
<dbReference type="PANTHER" id="PTHR10782">
    <property type="entry name" value="ZINC FINGER MIZ DOMAIN-CONTAINING PROTEIN"/>
    <property type="match status" value="1"/>
</dbReference>
<evidence type="ECO:0008006" key="16">
    <source>
        <dbReference type="Google" id="ProtNLM"/>
    </source>
</evidence>
<dbReference type="OMA" id="DPFLTHI"/>
<sequence length="885" mass="98243">MHGTMDKLSSSCQEKLETFRIKELKDVLSRIGAAKQGKRQVLIDKIMAIVSAPERQPLGLRGPRNESSAKYNPSREEVAKVIDDVYRKMRGSSALDLATASDILAHLRTSTPSSKHAENTVRCPCGSKMASQSMIQCDSPKCMVWQHVNCVLIPEKEGLKVEQPPRFYCELCRIQFGDPYCVAISNPLLPVKMVTSIPASEGSNPLQNIEKTFLITRSDQEMLLKRQYDIQVWSLLLNDKVSFRMHWPLHSELRINGYPIRATNRPPHQSLGINGRDDGVVISDYIREGSNSISMSAGDGRPFCIGVRIIQRLSVEQVLSCIPAEHEGESFEVSLNRVRRCISGGNGEVNNGDDSDSDLEVISECVFVNLRCPMSGSRMRIAGRFKPCIHMGCFDLHTFVELNQRTRKWQCPICLTNYSLEELIIDPFLTGVLKAMKNYGEDVVEVEMKPDGSWRPKLEGDARLKEPWRSPQGLLATAKSESYSLANHVELKPVKTEEGLPLEKVPLKIGIKRARDGTWQVKQTSGVLSVHSNGNGVQDQHVAFPSADFSRSSSMTANTADALSTRHELEGFNQVSKVVDAEVNSVPSEAQLKLHQPVGSVTADSGYQKNDEVIILSDTEEENIGECNEGEEVTAQSMMQHDASRVQERENVDEGELDTDITFLDVDPFQDCTVDFFENNRESNTQGSWLSQIRDPSFEMMGSSSVFPKNGSSYQRPRSNLTHTARRGSLGSGNYHHRRNVMSESRASGFDRSSTYEGEVMGGPRESAMTDPSLHLFLPPQPAKSVAQHRVLEPSTASDDGLQDGWISLSLGNGEKTSSLSGEEASQERLDPATDQSSGLLNLNSHRSSAQLGSPFAQRRMSTVATHRSTNRPRSYFRVDSDSDD</sequence>
<dbReference type="InterPro" id="IPR011011">
    <property type="entry name" value="Znf_FYVE_PHD"/>
</dbReference>
<evidence type="ECO:0000256" key="9">
    <source>
        <dbReference type="ARBA" id="ARBA00023242"/>
    </source>
</evidence>
<feature type="region of interest" description="Disordered" evidence="11">
    <location>
        <begin position="707"/>
        <end position="774"/>
    </location>
</feature>
<comment type="similarity">
    <text evidence="3">Belongs to the PIAS family.</text>
</comment>
<dbReference type="GO" id="GO:0016925">
    <property type="term" value="P:protein sumoylation"/>
    <property type="evidence" value="ECO:0007669"/>
    <property type="project" value="TreeGrafter"/>
</dbReference>
<evidence type="ECO:0000259" key="12">
    <source>
        <dbReference type="PROSITE" id="PS50800"/>
    </source>
</evidence>
<dbReference type="Gene3D" id="3.30.40.10">
    <property type="entry name" value="Zinc/RING finger domain, C3HC4 (zinc finger)"/>
    <property type="match status" value="2"/>
</dbReference>
<comment type="caution">
    <text evidence="14">The sequence shown here is derived from an EMBL/GenBank/DDBJ whole genome shotgun (WGS) entry which is preliminary data.</text>
</comment>
<dbReference type="Pfam" id="PF02891">
    <property type="entry name" value="zf-MIZ"/>
    <property type="match status" value="1"/>
</dbReference>
<keyword evidence="15" id="KW-1185">Reference proteome</keyword>
<dbReference type="CDD" id="cd16792">
    <property type="entry name" value="SP-RING_Siz-like"/>
    <property type="match status" value="1"/>
</dbReference>
<dbReference type="InterPro" id="IPR004181">
    <property type="entry name" value="Znf_MIZ"/>
</dbReference>
<dbReference type="EMBL" id="CM035444">
    <property type="protein sequence ID" value="KAH7276478.1"/>
    <property type="molecule type" value="Genomic_DNA"/>
</dbReference>
<dbReference type="GO" id="GO:0000785">
    <property type="term" value="C:chromatin"/>
    <property type="evidence" value="ECO:0007669"/>
    <property type="project" value="TreeGrafter"/>
</dbReference>
<feature type="domain" description="SP-RING-type" evidence="13">
    <location>
        <begin position="355"/>
        <end position="438"/>
    </location>
</feature>
<dbReference type="InterPro" id="IPR013083">
    <property type="entry name" value="Znf_RING/FYVE/PHD"/>
</dbReference>
<keyword evidence="9" id="KW-0539">Nucleus</keyword>
<evidence type="ECO:0000256" key="1">
    <source>
        <dbReference type="ARBA" id="ARBA00004123"/>
    </source>
</evidence>
<keyword evidence="6 10" id="KW-0863">Zinc-finger</keyword>
<evidence type="ECO:0000313" key="15">
    <source>
        <dbReference type="Proteomes" id="UP000825935"/>
    </source>
</evidence>
<reference evidence="14" key="1">
    <citation type="submission" date="2021-08" db="EMBL/GenBank/DDBJ databases">
        <title>WGS assembly of Ceratopteris richardii.</title>
        <authorList>
            <person name="Marchant D.B."/>
            <person name="Chen G."/>
            <person name="Jenkins J."/>
            <person name="Shu S."/>
            <person name="Leebens-Mack J."/>
            <person name="Grimwood J."/>
            <person name="Schmutz J."/>
            <person name="Soltis P."/>
            <person name="Soltis D."/>
            <person name="Chen Z.-H."/>
        </authorList>
    </citation>
    <scope>NUCLEOTIDE SEQUENCE</scope>
    <source>
        <strain evidence="14">Whitten #5841</strain>
        <tissue evidence="14">Leaf</tissue>
    </source>
</reference>
<evidence type="ECO:0000256" key="2">
    <source>
        <dbReference type="ARBA" id="ARBA00004718"/>
    </source>
</evidence>
<dbReference type="GO" id="GO:0061665">
    <property type="term" value="F:SUMO ligase activity"/>
    <property type="evidence" value="ECO:0007669"/>
    <property type="project" value="TreeGrafter"/>
</dbReference>
<accession>A0A8T2PYI8</accession>
<evidence type="ECO:0000256" key="5">
    <source>
        <dbReference type="ARBA" id="ARBA00022723"/>
    </source>
</evidence>
<dbReference type="Proteomes" id="UP000825935">
    <property type="component" value="Chromosome 39"/>
</dbReference>
<dbReference type="InterPro" id="IPR003034">
    <property type="entry name" value="SAP_dom"/>
</dbReference>
<keyword evidence="8" id="KW-0862">Zinc</keyword>
<name>A0A8T2PYI8_CERRI</name>
<evidence type="ECO:0000259" key="13">
    <source>
        <dbReference type="PROSITE" id="PS51044"/>
    </source>
</evidence>
<evidence type="ECO:0000256" key="7">
    <source>
        <dbReference type="ARBA" id="ARBA00022786"/>
    </source>
</evidence>
<proteinExistence type="inferred from homology"/>
<dbReference type="GO" id="GO:0005634">
    <property type="term" value="C:nucleus"/>
    <property type="evidence" value="ECO:0007669"/>
    <property type="project" value="UniProtKB-SubCell"/>
</dbReference>
<feature type="compositionally biased region" description="Polar residues" evidence="11">
    <location>
        <begin position="834"/>
        <end position="852"/>
    </location>
</feature>
<keyword evidence="4" id="KW-0808">Transferase</keyword>
<evidence type="ECO:0000256" key="11">
    <source>
        <dbReference type="SAM" id="MobiDB-lite"/>
    </source>
</evidence>
<dbReference type="InterPro" id="IPR019786">
    <property type="entry name" value="Zinc_finger_PHD-type_CS"/>
</dbReference>
<feature type="compositionally biased region" description="Polar residues" evidence="11">
    <location>
        <begin position="707"/>
        <end position="723"/>
    </location>
</feature>
<evidence type="ECO:0000256" key="8">
    <source>
        <dbReference type="ARBA" id="ARBA00022833"/>
    </source>
</evidence>
<keyword evidence="5" id="KW-0479">Metal-binding</keyword>
<evidence type="ECO:0000256" key="3">
    <source>
        <dbReference type="ARBA" id="ARBA00005383"/>
    </source>
</evidence>
<dbReference type="InterPro" id="IPR001965">
    <property type="entry name" value="Znf_PHD"/>
</dbReference>
<dbReference type="OrthoDB" id="28127at2759"/>
<gene>
    <name evidence="14" type="ORF">KP509_39G008900</name>
</gene>
<evidence type="ECO:0000256" key="6">
    <source>
        <dbReference type="ARBA" id="ARBA00022771"/>
    </source>
</evidence>
<dbReference type="GO" id="GO:0008270">
    <property type="term" value="F:zinc ion binding"/>
    <property type="evidence" value="ECO:0007669"/>
    <property type="project" value="UniProtKB-KW"/>
</dbReference>
<dbReference type="EMBL" id="CM035444">
    <property type="protein sequence ID" value="KAH7276476.1"/>
    <property type="molecule type" value="Genomic_DNA"/>
</dbReference>
<evidence type="ECO:0000313" key="14">
    <source>
        <dbReference type="EMBL" id="KAH7276478.1"/>
    </source>
</evidence>
<comment type="pathway">
    <text evidence="2">Protein modification; protein sumoylation.</text>
</comment>
<dbReference type="InterPro" id="IPR036361">
    <property type="entry name" value="SAP_dom_sf"/>
</dbReference>
<dbReference type="SMART" id="SM00249">
    <property type="entry name" value="PHD"/>
    <property type="match status" value="1"/>
</dbReference>
<dbReference type="PROSITE" id="PS01359">
    <property type="entry name" value="ZF_PHD_1"/>
    <property type="match status" value="1"/>
</dbReference>
<dbReference type="AlphaFoldDB" id="A0A8T2PYI8"/>
<dbReference type="CDD" id="cd15570">
    <property type="entry name" value="PHD_Bye1p_SIZ1_like"/>
    <property type="match status" value="1"/>
</dbReference>
<feature type="compositionally biased region" description="Polar residues" evidence="11">
    <location>
        <begin position="742"/>
        <end position="756"/>
    </location>
</feature>
<dbReference type="PANTHER" id="PTHR10782:SF102">
    <property type="entry name" value="E3 SUMO-PROTEIN LIGASE SIZ1"/>
    <property type="match status" value="1"/>
</dbReference>
<dbReference type="InterPro" id="IPR031141">
    <property type="entry name" value="SIZ1/2_SP-RING"/>
</dbReference>
<comment type="subcellular location">
    <subcellularLocation>
        <location evidence="1">Nucleus</location>
    </subcellularLocation>
</comment>
<dbReference type="PROSITE" id="PS51044">
    <property type="entry name" value="ZF_SP_RING"/>
    <property type="match status" value="1"/>
</dbReference>